<dbReference type="CDD" id="cd00822">
    <property type="entry name" value="TopoII_Trans_DNA_gyrase"/>
    <property type="match status" value="1"/>
</dbReference>
<dbReference type="SUPFAM" id="SSF55874">
    <property type="entry name" value="ATPase domain of HSP90 chaperone/DNA topoisomerase II/histidine kinase"/>
    <property type="match status" value="1"/>
</dbReference>
<dbReference type="RefSeq" id="WP_091711981.1">
    <property type="nucleotide sequence ID" value="NZ_FOSH01000004.1"/>
</dbReference>
<dbReference type="NCBIfam" id="TIGR01059">
    <property type="entry name" value="gyrB"/>
    <property type="match status" value="1"/>
</dbReference>
<dbReference type="SMART" id="SM00433">
    <property type="entry name" value="TOP2c"/>
    <property type="match status" value="1"/>
</dbReference>
<dbReference type="NCBIfam" id="NF004189">
    <property type="entry name" value="PRK05644.1"/>
    <property type="match status" value="1"/>
</dbReference>
<proteinExistence type="inferred from homology"/>
<dbReference type="InterPro" id="IPR014721">
    <property type="entry name" value="Ribsml_uS5_D2-typ_fold_subgr"/>
</dbReference>
<dbReference type="Pfam" id="PF02518">
    <property type="entry name" value="HATPase_c"/>
    <property type="match status" value="1"/>
</dbReference>
<feature type="site" description="Interaction with DNA" evidence="13">
    <location>
        <position position="453"/>
    </location>
</feature>
<comment type="function">
    <text evidence="13">A type II topoisomerase that negatively supercoils closed circular double-stranded (ds) DNA in an ATP-dependent manner to modulate DNA topology and maintain chromosomes in an underwound state. Negative supercoiling favors strand separation, and DNA replication, transcription, recombination and repair, all of which involve strand separation. Also able to catalyze the interconversion of other topological isomers of dsDNA rings, including catenanes and knotted rings. Type II topoisomerases break and join 2 DNA strands simultaneously in an ATP-dependent manner.</text>
</comment>
<dbReference type="FunFam" id="3.40.50.670:FF:000005">
    <property type="entry name" value="DNA gyrase subunit B"/>
    <property type="match status" value="1"/>
</dbReference>
<comment type="catalytic activity">
    <reaction evidence="1 13">
        <text>ATP-dependent breakage, passage and rejoining of double-stranded DNA.</text>
        <dbReference type="EC" id="5.6.2.2"/>
    </reaction>
</comment>
<comment type="subcellular location">
    <subcellularLocation>
        <location evidence="13">Cytoplasm</location>
    </subcellularLocation>
</comment>
<dbReference type="InterPro" id="IPR013759">
    <property type="entry name" value="Topo_IIA_B_C"/>
</dbReference>
<evidence type="ECO:0000256" key="3">
    <source>
        <dbReference type="ARBA" id="ARBA00012895"/>
    </source>
</evidence>
<dbReference type="GO" id="GO:0003918">
    <property type="term" value="F:DNA topoisomerase type II (double strand cut, ATP-hydrolyzing) activity"/>
    <property type="evidence" value="ECO:0007669"/>
    <property type="project" value="UniProtKB-UniRule"/>
</dbReference>
<dbReference type="SUPFAM" id="SSF54211">
    <property type="entry name" value="Ribosomal protein S5 domain 2-like"/>
    <property type="match status" value="1"/>
</dbReference>
<dbReference type="PRINTS" id="PR00418">
    <property type="entry name" value="TPI2FAMILY"/>
</dbReference>
<evidence type="ECO:0000256" key="7">
    <source>
        <dbReference type="ARBA" id="ARBA00022741"/>
    </source>
</evidence>
<dbReference type="InterPro" id="IPR041423">
    <property type="entry name" value="GyrB_insert"/>
</dbReference>
<dbReference type="Gene3D" id="3.10.20.690">
    <property type="match status" value="1"/>
</dbReference>
<dbReference type="PROSITE" id="PS00177">
    <property type="entry name" value="TOPOISOMERASE_II"/>
    <property type="match status" value="1"/>
</dbReference>
<comment type="subunit">
    <text evidence="13">Heterotetramer, composed of two GyrA and two GyrB chains. In the heterotetramer, GyrA contains the active site tyrosine that forms a transient covalent intermediate with DNA, while GyrB binds cofactors and catalyzes ATP hydrolysis.</text>
</comment>
<dbReference type="Gene3D" id="3.30.565.10">
    <property type="entry name" value="Histidine kinase-like ATPase, C-terminal domain"/>
    <property type="match status" value="1"/>
</dbReference>
<evidence type="ECO:0000256" key="1">
    <source>
        <dbReference type="ARBA" id="ARBA00000185"/>
    </source>
</evidence>
<keyword evidence="10 13" id="KW-0799">Topoisomerase</keyword>
<protein>
    <recommendedName>
        <fullName evidence="4 13">DNA gyrase subunit B</fullName>
        <ecNumber evidence="3 13">5.6.2.2</ecNumber>
    </recommendedName>
</protein>
<dbReference type="CDD" id="cd03366">
    <property type="entry name" value="TOPRIM_TopoIIA_GyrB"/>
    <property type="match status" value="1"/>
</dbReference>
<evidence type="ECO:0000256" key="8">
    <source>
        <dbReference type="ARBA" id="ARBA00022840"/>
    </source>
</evidence>
<dbReference type="GO" id="GO:0006265">
    <property type="term" value="P:DNA topological change"/>
    <property type="evidence" value="ECO:0007669"/>
    <property type="project" value="UniProtKB-UniRule"/>
</dbReference>
<evidence type="ECO:0000256" key="9">
    <source>
        <dbReference type="ARBA" id="ARBA00022842"/>
    </source>
</evidence>
<dbReference type="InterPro" id="IPR049353">
    <property type="entry name" value="GyrB_hook"/>
</dbReference>
<keyword evidence="6 13" id="KW-0479">Metal-binding</keyword>
<keyword evidence="9 13" id="KW-0460">Magnesium</keyword>
<dbReference type="PRINTS" id="PR01159">
    <property type="entry name" value="DNAGYRASEB"/>
</dbReference>
<dbReference type="GO" id="GO:0046872">
    <property type="term" value="F:metal ion binding"/>
    <property type="evidence" value="ECO:0007669"/>
    <property type="project" value="UniProtKB-KW"/>
</dbReference>
<dbReference type="InterPro" id="IPR020568">
    <property type="entry name" value="Ribosomal_Su5_D2-typ_SF"/>
</dbReference>
<comment type="similarity">
    <text evidence="2 13">Belongs to the type II topoisomerase GyrB family.</text>
</comment>
<evidence type="ECO:0000313" key="15">
    <source>
        <dbReference type="EMBL" id="SFK04988.1"/>
    </source>
</evidence>
<dbReference type="InterPro" id="IPR018522">
    <property type="entry name" value="TopoIIA_CS"/>
</dbReference>
<dbReference type="Pfam" id="PF00986">
    <property type="entry name" value="DNA_gyraseB_C"/>
    <property type="match status" value="1"/>
</dbReference>
<dbReference type="CDD" id="cd16928">
    <property type="entry name" value="HATPase_GyrB-like"/>
    <property type="match status" value="1"/>
</dbReference>
<evidence type="ECO:0000256" key="6">
    <source>
        <dbReference type="ARBA" id="ARBA00022723"/>
    </source>
</evidence>
<feature type="binding site" evidence="13">
    <location>
        <position position="502"/>
    </location>
    <ligand>
        <name>Mg(2+)</name>
        <dbReference type="ChEBI" id="CHEBI:18420"/>
        <label>2</label>
    </ligand>
</feature>
<dbReference type="InterPro" id="IPR001241">
    <property type="entry name" value="Topo_IIA"/>
</dbReference>
<dbReference type="HAMAP" id="MF_01898">
    <property type="entry name" value="GyrB"/>
    <property type="match status" value="1"/>
</dbReference>
<name>A0A1I3WBP5_9GAMM</name>
<comment type="miscellaneous">
    <text evidence="13">Few gyrases are as efficient as E.coli at forming negative supercoils. Not all organisms have 2 type II topoisomerases; in organisms with a single type II topoisomerase this enzyme also has to decatenate newly replicated chromosomes.</text>
</comment>
<dbReference type="EMBL" id="FOSH01000004">
    <property type="protein sequence ID" value="SFK04988.1"/>
    <property type="molecule type" value="Genomic_DNA"/>
</dbReference>
<feature type="binding site" evidence="13">
    <location>
        <position position="504"/>
    </location>
    <ligand>
        <name>Mg(2+)</name>
        <dbReference type="ChEBI" id="CHEBI:18420"/>
        <label>2</label>
    </ligand>
</feature>
<dbReference type="PANTHER" id="PTHR45866:SF1">
    <property type="entry name" value="DNA GYRASE SUBUNIT B, MITOCHONDRIAL"/>
    <property type="match status" value="1"/>
</dbReference>
<comment type="cofactor">
    <cofactor evidence="13">
        <name>Mg(2+)</name>
        <dbReference type="ChEBI" id="CHEBI:18420"/>
    </cofactor>
    <cofactor evidence="13">
        <name>Mn(2+)</name>
        <dbReference type="ChEBI" id="CHEBI:29035"/>
    </cofactor>
    <cofactor evidence="13">
        <name>Ca(2+)</name>
        <dbReference type="ChEBI" id="CHEBI:29108"/>
    </cofactor>
    <text evidence="13">Binds two Mg(2+) per subunit. The magnesium ions form salt bridges with both the protein and the DNA. Can also accept other divalent metal cations, such as Mn(2+) or Ca(2+).</text>
</comment>
<dbReference type="PROSITE" id="PS50880">
    <property type="entry name" value="TOPRIM"/>
    <property type="match status" value="1"/>
</dbReference>
<keyword evidence="5 13" id="KW-0963">Cytoplasm</keyword>
<evidence type="ECO:0000256" key="13">
    <source>
        <dbReference type="HAMAP-Rule" id="MF_01898"/>
    </source>
</evidence>
<dbReference type="InterPro" id="IPR006171">
    <property type="entry name" value="TOPRIM_dom"/>
</dbReference>
<dbReference type="InterPro" id="IPR000565">
    <property type="entry name" value="Topo_IIA_B"/>
</dbReference>
<dbReference type="EC" id="5.6.2.2" evidence="3 13"/>
<dbReference type="GO" id="GO:0005694">
    <property type="term" value="C:chromosome"/>
    <property type="evidence" value="ECO:0007669"/>
    <property type="project" value="InterPro"/>
</dbReference>
<dbReference type="GO" id="GO:0005737">
    <property type="term" value="C:cytoplasm"/>
    <property type="evidence" value="ECO:0007669"/>
    <property type="project" value="UniProtKB-SubCell"/>
</dbReference>
<feature type="domain" description="Toprim" evidence="14">
    <location>
        <begin position="422"/>
        <end position="537"/>
    </location>
</feature>
<reference evidence="16" key="1">
    <citation type="submission" date="2016-10" db="EMBL/GenBank/DDBJ databases">
        <authorList>
            <person name="Varghese N."/>
            <person name="Submissions S."/>
        </authorList>
    </citation>
    <scope>NUCLEOTIDE SEQUENCE [LARGE SCALE GENOMIC DNA]</scope>
    <source>
        <strain evidence="16">DSM 11578</strain>
    </source>
</reference>
<dbReference type="OrthoDB" id="9802808at2"/>
<dbReference type="Pfam" id="PF18053">
    <property type="entry name" value="GyrB_insert"/>
    <property type="match status" value="1"/>
</dbReference>
<dbReference type="FunFam" id="3.30.230.10:FF:000005">
    <property type="entry name" value="DNA gyrase subunit B"/>
    <property type="match status" value="1"/>
</dbReference>
<dbReference type="GO" id="GO:0003677">
    <property type="term" value="F:DNA binding"/>
    <property type="evidence" value="ECO:0007669"/>
    <property type="project" value="UniProtKB-KW"/>
</dbReference>
<dbReference type="NCBIfam" id="NF011501">
    <property type="entry name" value="PRK14939.1"/>
    <property type="match status" value="1"/>
</dbReference>
<dbReference type="InterPro" id="IPR003594">
    <property type="entry name" value="HATPase_dom"/>
</dbReference>
<dbReference type="Pfam" id="PF21249">
    <property type="entry name" value="GyrB_hook"/>
    <property type="match status" value="1"/>
</dbReference>
<dbReference type="InterPro" id="IPR013760">
    <property type="entry name" value="Topo_IIA-like_dom_sf"/>
</dbReference>
<dbReference type="GO" id="GO:0006261">
    <property type="term" value="P:DNA-templated DNA replication"/>
    <property type="evidence" value="ECO:0007669"/>
    <property type="project" value="UniProtKB-UniRule"/>
</dbReference>
<accession>A0A1I3WBP5</accession>
<evidence type="ECO:0000256" key="10">
    <source>
        <dbReference type="ARBA" id="ARBA00023029"/>
    </source>
</evidence>
<dbReference type="SMART" id="SM00387">
    <property type="entry name" value="HATPase_c"/>
    <property type="match status" value="1"/>
</dbReference>
<evidence type="ECO:0000256" key="2">
    <source>
        <dbReference type="ARBA" id="ARBA00010708"/>
    </source>
</evidence>
<dbReference type="InterPro" id="IPR013506">
    <property type="entry name" value="Topo_IIA_bsu_dom2"/>
</dbReference>
<evidence type="ECO:0000256" key="11">
    <source>
        <dbReference type="ARBA" id="ARBA00023125"/>
    </source>
</evidence>
<evidence type="ECO:0000256" key="5">
    <source>
        <dbReference type="ARBA" id="ARBA00022490"/>
    </source>
</evidence>
<dbReference type="Gene3D" id="3.30.230.10">
    <property type="match status" value="1"/>
</dbReference>
<dbReference type="Pfam" id="PF00204">
    <property type="entry name" value="DNA_gyraseB"/>
    <property type="match status" value="1"/>
</dbReference>
<feature type="binding site" evidence="13">
    <location>
        <position position="502"/>
    </location>
    <ligand>
        <name>Mg(2+)</name>
        <dbReference type="ChEBI" id="CHEBI:18420"/>
        <label>1</label>
        <note>catalytic</note>
    </ligand>
</feature>
<dbReference type="PANTHER" id="PTHR45866">
    <property type="entry name" value="DNA GYRASE/TOPOISOMERASE SUBUNIT B"/>
    <property type="match status" value="1"/>
</dbReference>
<dbReference type="InterPro" id="IPR002288">
    <property type="entry name" value="DNA_gyrase_B_C"/>
</dbReference>
<dbReference type="SUPFAM" id="SSF56719">
    <property type="entry name" value="Type II DNA topoisomerase"/>
    <property type="match status" value="1"/>
</dbReference>
<feature type="site" description="Interaction with DNA" evidence="13">
    <location>
        <position position="456"/>
    </location>
</feature>
<dbReference type="Proteomes" id="UP000198924">
    <property type="component" value="Unassembled WGS sequence"/>
</dbReference>
<keyword evidence="16" id="KW-1185">Reference proteome</keyword>
<dbReference type="GO" id="GO:0005524">
    <property type="term" value="F:ATP binding"/>
    <property type="evidence" value="ECO:0007669"/>
    <property type="project" value="UniProtKB-UniRule"/>
</dbReference>
<dbReference type="Pfam" id="PF01751">
    <property type="entry name" value="Toprim"/>
    <property type="match status" value="1"/>
</dbReference>
<dbReference type="InterPro" id="IPR011557">
    <property type="entry name" value="GyrB"/>
</dbReference>
<dbReference type="AlphaFoldDB" id="A0A1I3WBP5"/>
<keyword evidence="11" id="KW-0238">DNA-binding</keyword>
<dbReference type="InterPro" id="IPR036890">
    <property type="entry name" value="HATPase_C_sf"/>
</dbReference>
<evidence type="ECO:0000256" key="12">
    <source>
        <dbReference type="ARBA" id="ARBA00023235"/>
    </source>
</evidence>
<dbReference type="Gene3D" id="3.40.50.670">
    <property type="match status" value="2"/>
</dbReference>
<dbReference type="STRING" id="45496.SAMN04488079_104134"/>
<organism evidence="15 16">
    <name type="scientific">Methylophaga sulfidovorans</name>
    <dbReference type="NCBI Taxonomy" id="45496"/>
    <lineage>
        <taxon>Bacteria</taxon>
        <taxon>Pseudomonadati</taxon>
        <taxon>Pseudomonadota</taxon>
        <taxon>Gammaproteobacteria</taxon>
        <taxon>Thiotrichales</taxon>
        <taxon>Piscirickettsiaceae</taxon>
        <taxon>Methylophaga</taxon>
    </lineage>
</organism>
<keyword evidence="8 13" id="KW-0067">ATP-binding</keyword>
<dbReference type="InterPro" id="IPR034160">
    <property type="entry name" value="TOPRIM_GyrB"/>
</dbReference>
<evidence type="ECO:0000313" key="16">
    <source>
        <dbReference type="Proteomes" id="UP000198924"/>
    </source>
</evidence>
<keyword evidence="7 13" id="KW-0547">Nucleotide-binding</keyword>
<evidence type="ECO:0000259" key="14">
    <source>
        <dbReference type="PROSITE" id="PS50880"/>
    </source>
</evidence>
<evidence type="ECO:0000256" key="4">
    <source>
        <dbReference type="ARBA" id="ARBA00019166"/>
    </source>
</evidence>
<sequence length="806" mass="90379">MTTEKNNNTYDSTNIKVLKGLDAVRKRPGMYIGDTDDGTGLHHMVFEVLDNAIDEALAGHCSEIQVRIHPDDSVSVIDNGRGIPVDIHEEEGVSAAEVIMTVLHAGGKFDDNSYKVSGGLHGVGVSVVNALSKKLAMEIHRNDRVYKQTYTHGVPDAPLTDVSDTDITGTKIQFWPSEETFTNVTFDYNILAKRIRELAFLNSGVKIVLTDERNEKTETFFYEGGITAFVQHLNKNKDLIHENIIKISGMRDDVTVELSMQWNDSYQENIYCFTNNIPQRDGGTHLAGFRAALTRTLNQYIESEGLAKKSKVTTSGDDAREGLTAVLSVKVPDPKFSSQTKDKLVSSEVRTIVESYVNEFFHDFLIENPTDAKLIANKMIDAARARDAARKARELTRRKGVLDIAGLPGKLADCQERDPALSELFLVEGDSAGGSAKQGRDRRTQAILPLKGKILNVERARFDKMISSAEVGTLITALGCGIGRDEYDPEKLRYHHIIIMTDADVDGSHIRTLLLTFFYRQMPELIERGHVYIAQPPLYKIKKGKQERYVKDDAEMERYLTEVALTNAKLYPAETAQAIEGTALGLLVTEYQTVNSIIGRLSNHYYPAFLDKLVYQPQIPDMNDDAAINEWLANIEVALNKGLPTGTQFKLSIKRQENDPVGMINISYSRHGISTDYHVPGEFFDSTEYQKILAFSNKINGLFGDGARVERGDRQQDVSYFSQAVNWLLAEARRGQHVQRYKGLGEMNPDQLWETTMDKSKRRLLQVRINDAIAADETFNTLMGDNVEPRREFIETHALQVSNLDI</sequence>
<dbReference type="FunFam" id="3.30.565.10:FF:000002">
    <property type="entry name" value="DNA gyrase subunit B"/>
    <property type="match status" value="1"/>
</dbReference>
<keyword evidence="12 13" id="KW-0413">Isomerase</keyword>
<dbReference type="FunFam" id="3.40.50.670:FF:000004">
    <property type="entry name" value="DNA gyrase subunit B"/>
    <property type="match status" value="1"/>
</dbReference>
<gene>
    <name evidence="13" type="primary">gyrB</name>
    <name evidence="15" type="ORF">SAMN04488079_104134</name>
</gene>
<feature type="binding site" evidence="13">
    <location>
        <position position="428"/>
    </location>
    <ligand>
        <name>Mg(2+)</name>
        <dbReference type="ChEBI" id="CHEBI:18420"/>
        <label>1</label>
        <note>catalytic</note>
    </ligand>
</feature>